<feature type="region of interest" description="Disordered" evidence="1">
    <location>
        <begin position="28"/>
        <end position="54"/>
    </location>
</feature>
<organism evidence="2 3">
    <name type="scientific">Kwoniella heveanensis BCC8398</name>
    <dbReference type="NCBI Taxonomy" id="1296120"/>
    <lineage>
        <taxon>Eukaryota</taxon>
        <taxon>Fungi</taxon>
        <taxon>Dikarya</taxon>
        <taxon>Basidiomycota</taxon>
        <taxon>Agaricomycotina</taxon>
        <taxon>Tremellomycetes</taxon>
        <taxon>Tremellales</taxon>
        <taxon>Cryptococcaceae</taxon>
        <taxon>Kwoniella</taxon>
    </lineage>
</organism>
<dbReference type="Proteomes" id="UP000092666">
    <property type="component" value="Unassembled WGS sequence"/>
</dbReference>
<dbReference type="AlphaFoldDB" id="A0A1B9H200"/>
<dbReference type="EMBL" id="KI669493">
    <property type="protein sequence ID" value="OCF37303.1"/>
    <property type="molecule type" value="Genomic_DNA"/>
</dbReference>
<evidence type="ECO:0000313" key="3">
    <source>
        <dbReference type="Proteomes" id="UP000092666"/>
    </source>
</evidence>
<gene>
    <name evidence="2" type="ORF">I316_01212</name>
</gene>
<feature type="compositionally biased region" description="Polar residues" evidence="1">
    <location>
        <begin position="477"/>
        <end position="490"/>
    </location>
</feature>
<evidence type="ECO:0000313" key="2">
    <source>
        <dbReference type="EMBL" id="OCF37303.1"/>
    </source>
</evidence>
<reference evidence="2 3" key="1">
    <citation type="submission" date="2013-07" db="EMBL/GenBank/DDBJ databases">
        <title>The Genome Sequence of Cryptococcus heveanensis BCC8398.</title>
        <authorList>
            <consortium name="The Broad Institute Genome Sequencing Platform"/>
            <person name="Cuomo C."/>
            <person name="Litvintseva A."/>
            <person name="Chen Y."/>
            <person name="Heitman J."/>
            <person name="Sun S."/>
            <person name="Springer D."/>
            <person name="Dromer F."/>
            <person name="Young S.K."/>
            <person name="Zeng Q."/>
            <person name="Gargeya S."/>
            <person name="Fitzgerald M."/>
            <person name="Abouelleil A."/>
            <person name="Alvarado L."/>
            <person name="Berlin A.M."/>
            <person name="Chapman S.B."/>
            <person name="Dewar J."/>
            <person name="Goldberg J."/>
            <person name="Griggs A."/>
            <person name="Gujja S."/>
            <person name="Hansen M."/>
            <person name="Howarth C."/>
            <person name="Imamovic A."/>
            <person name="Larimer J."/>
            <person name="McCowan C."/>
            <person name="Murphy C."/>
            <person name="Pearson M."/>
            <person name="Priest M."/>
            <person name="Roberts A."/>
            <person name="Saif S."/>
            <person name="Shea T."/>
            <person name="Sykes S."/>
            <person name="Wortman J."/>
            <person name="Nusbaum C."/>
            <person name="Birren B."/>
        </authorList>
    </citation>
    <scope>NUCLEOTIDE SEQUENCE [LARGE SCALE GENOMIC DNA]</scope>
    <source>
        <strain evidence="2 3">BCC8398</strain>
    </source>
</reference>
<keyword evidence="3" id="KW-1185">Reference proteome</keyword>
<accession>A0A1B9H200</accession>
<proteinExistence type="predicted"/>
<protein>
    <submittedName>
        <fullName evidence="2">Uncharacterized protein</fullName>
    </submittedName>
</protein>
<name>A0A1B9H200_9TREE</name>
<feature type="region of interest" description="Disordered" evidence="1">
    <location>
        <begin position="469"/>
        <end position="519"/>
    </location>
</feature>
<sequence length="519" mass="57687">MSFYESLFPQENDPEWITARNNMRENAVNVKEEEVTNTASDGGEANPTPFNLPRTRYFPTSRPSEVRQVIWRTKNPREDFSVRDITDRESPSYNYELTFKRTHDHSIEFAAEPSDATPAPHPLASPPAFSLAARTVGRITVPFGTDAVYTTDFDAAVISGMDKGDFPPPATSSEGQTPQDRYTYEYGATQVSASISRALMPLHTKLRLHGVVPQGGTSSLCPAEVVLYKDGKEVETVRGLTARITGVSWLSDHAPSSGNEVSPEDTHTPVVVVDPHKRVYTVQMDQDGARLPMKESLKDTVRNIPIARYTDDWTSHGDMLDCSTRALVKEYPTLNVGSYAKWGPNAGEGIPLSFIGPSTEFEVDCNNHLTMTTERHRPLYQSSKRYDFGRLYTTSGEWKLNEQTNRWMERSKFNLITTADLSSPEIRVTTEGLPHGRIENIKLSYGGNYAYRETASVIEDLSATVSGTTTVGGNPSLPKNTKPETGTEISRPSRIKWAPDDELVTTISHPVPETSEDDE</sequence>
<evidence type="ECO:0000256" key="1">
    <source>
        <dbReference type="SAM" id="MobiDB-lite"/>
    </source>
</evidence>
<reference evidence="3" key="2">
    <citation type="submission" date="2013-12" db="EMBL/GenBank/DDBJ databases">
        <title>Evolution of pathogenesis and genome organization in the Tremellales.</title>
        <authorList>
            <person name="Cuomo C."/>
            <person name="Litvintseva A."/>
            <person name="Heitman J."/>
            <person name="Chen Y."/>
            <person name="Sun S."/>
            <person name="Springer D."/>
            <person name="Dromer F."/>
            <person name="Young S."/>
            <person name="Zeng Q."/>
            <person name="Chapman S."/>
            <person name="Gujja S."/>
            <person name="Saif S."/>
            <person name="Birren B."/>
        </authorList>
    </citation>
    <scope>NUCLEOTIDE SEQUENCE [LARGE SCALE GENOMIC DNA]</scope>
    <source>
        <strain evidence="3">BCC8398</strain>
    </source>
</reference>